<comment type="caution">
    <text evidence="2">The sequence shown here is derived from an EMBL/GenBank/DDBJ whole genome shotgun (WGS) entry which is preliminary data.</text>
</comment>
<accession>I4GAW8</accession>
<evidence type="ECO:0000313" key="2">
    <source>
        <dbReference type="EMBL" id="CCI05079.1"/>
    </source>
</evidence>
<gene>
    <name evidence="2" type="ORF">MICAC_6560001</name>
</gene>
<organism evidence="2 3">
    <name type="scientific">Microcystis aeruginosa PCC 9443</name>
    <dbReference type="NCBI Taxonomy" id="1160281"/>
    <lineage>
        <taxon>Bacteria</taxon>
        <taxon>Bacillati</taxon>
        <taxon>Cyanobacteriota</taxon>
        <taxon>Cyanophyceae</taxon>
        <taxon>Oscillatoriophycideae</taxon>
        <taxon>Chroococcales</taxon>
        <taxon>Microcystaceae</taxon>
        <taxon>Microcystis</taxon>
    </lineage>
</organism>
<reference evidence="2 3" key="1">
    <citation type="submission" date="2012-04" db="EMBL/GenBank/DDBJ databases">
        <authorList>
            <person name="Genoscope - CEA"/>
        </authorList>
    </citation>
    <scope>NUCLEOTIDE SEQUENCE [LARGE SCALE GENOMIC DNA]</scope>
    <source>
        <strain evidence="2 3">9443</strain>
    </source>
</reference>
<dbReference type="Proteomes" id="UP000003480">
    <property type="component" value="Unassembled WGS sequence"/>
</dbReference>
<feature type="compositionally biased region" description="Basic and acidic residues" evidence="1">
    <location>
        <begin position="9"/>
        <end position="20"/>
    </location>
</feature>
<name>I4GAW8_MICAE</name>
<protein>
    <recommendedName>
        <fullName evidence="4">DUF4351 domain-containing protein</fullName>
    </recommendedName>
</protein>
<dbReference type="EMBL" id="CAIJ01000619">
    <property type="protein sequence ID" value="CCI05079.1"/>
    <property type="molecule type" value="Genomic_DNA"/>
</dbReference>
<proteinExistence type="predicted"/>
<dbReference type="AlphaFoldDB" id="I4GAW8"/>
<evidence type="ECO:0000313" key="3">
    <source>
        <dbReference type="Proteomes" id="UP000003480"/>
    </source>
</evidence>
<evidence type="ECO:0008006" key="4">
    <source>
        <dbReference type="Google" id="ProtNLM"/>
    </source>
</evidence>
<sequence>MNLSPAYLKQREEWKEEGKQEGIQQGIQAGIQEGIQQGSLGERYSLITSLLEGRFGSLDAELSGLVEQIAQLPISERTGLLLSLANLSRSELLERFREN</sequence>
<feature type="region of interest" description="Disordered" evidence="1">
    <location>
        <begin position="1"/>
        <end position="21"/>
    </location>
</feature>
<dbReference type="HOGENOM" id="CLU_190664_0_0_3"/>
<evidence type="ECO:0000256" key="1">
    <source>
        <dbReference type="SAM" id="MobiDB-lite"/>
    </source>
</evidence>